<evidence type="ECO:0000256" key="13">
    <source>
        <dbReference type="ARBA" id="ARBA00022967"/>
    </source>
</evidence>
<keyword evidence="9 18" id="KW-0812">Transmembrane</keyword>
<dbReference type="NCBIfam" id="NF011702">
    <property type="entry name" value="PRK15122.1"/>
    <property type="match status" value="1"/>
</dbReference>
<evidence type="ECO:0000256" key="12">
    <source>
        <dbReference type="ARBA" id="ARBA00022842"/>
    </source>
</evidence>
<comment type="catalytic activity">
    <reaction evidence="17">
        <text>Mg(2+)(out) + ATP + H2O = Mg(2+)(in) + ADP + phosphate + H(+)</text>
        <dbReference type="Rhea" id="RHEA:10260"/>
        <dbReference type="ChEBI" id="CHEBI:15377"/>
        <dbReference type="ChEBI" id="CHEBI:15378"/>
        <dbReference type="ChEBI" id="CHEBI:18420"/>
        <dbReference type="ChEBI" id="CHEBI:30616"/>
        <dbReference type="ChEBI" id="CHEBI:43474"/>
        <dbReference type="ChEBI" id="CHEBI:456216"/>
        <dbReference type="EC" id="7.2.2.14"/>
    </reaction>
</comment>
<evidence type="ECO:0000256" key="3">
    <source>
        <dbReference type="ARBA" id="ARBA00008746"/>
    </source>
</evidence>
<feature type="transmembrane region" description="Helical" evidence="18">
    <location>
        <begin position="320"/>
        <end position="344"/>
    </location>
</feature>
<evidence type="ECO:0000256" key="15">
    <source>
        <dbReference type="ARBA" id="ARBA00023136"/>
    </source>
</evidence>
<evidence type="ECO:0000256" key="1">
    <source>
        <dbReference type="ARBA" id="ARBA00003954"/>
    </source>
</evidence>
<evidence type="ECO:0000256" key="10">
    <source>
        <dbReference type="ARBA" id="ARBA00022741"/>
    </source>
</evidence>
<dbReference type="InterPro" id="IPR004014">
    <property type="entry name" value="ATPase_P-typ_cation-transptr_N"/>
</dbReference>
<dbReference type="GO" id="GO:0015444">
    <property type="term" value="F:P-type magnesium transporter activity"/>
    <property type="evidence" value="ECO:0007669"/>
    <property type="project" value="UniProtKB-EC"/>
</dbReference>
<protein>
    <recommendedName>
        <fullName evidence="5">Magnesium-transporting ATPase, P-type 1</fullName>
        <ecNumber evidence="4">7.2.2.14</ecNumber>
    </recommendedName>
    <alternativeName>
        <fullName evidence="16">Mg(2+) transport ATPase, P-type 1</fullName>
    </alternativeName>
</protein>
<evidence type="ECO:0000256" key="18">
    <source>
        <dbReference type="SAM" id="Phobius"/>
    </source>
</evidence>
<dbReference type="Gene3D" id="2.70.150.10">
    <property type="entry name" value="Calcium-transporting ATPase, cytoplasmic transduction domain A"/>
    <property type="match status" value="1"/>
</dbReference>
<dbReference type="InterPro" id="IPR008250">
    <property type="entry name" value="ATPase_P-typ_transduc_dom_A_sf"/>
</dbReference>
<evidence type="ECO:0000256" key="17">
    <source>
        <dbReference type="ARBA" id="ARBA00047295"/>
    </source>
</evidence>
<dbReference type="InterPro" id="IPR006068">
    <property type="entry name" value="ATPase_P-typ_cation-transptr_C"/>
</dbReference>
<keyword evidence="15 18" id="KW-0472">Membrane</keyword>
<dbReference type="InterPro" id="IPR044492">
    <property type="entry name" value="P_typ_ATPase_HD_dom"/>
</dbReference>
<evidence type="ECO:0000256" key="16">
    <source>
        <dbReference type="ARBA" id="ARBA00029806"/>
    </source>
</evidence>
<dbReference type="SFLD" id="SFLDS00003">
    <property type="entry name" value="Haloacid_Dehalogenase"/>
    <property type="match status" value="1"/>
</dbReference>
<comment type="subcellular location">
    <subcellularLocation>
        <location evidence="2">Cell inner membrane</location>
        <topology evidence="2">Multi-pass membrane protein</topology>
    </subcellularLocation>
</comment>
<dbReference type="NCBIfam" id="TIGR01494">
    <property type="entry name" value="ATPase_P-type"/>
    <property type="match status" value="2"/>
</dbReference>
<dbReference type="KEGG" id="phs:C2L64_31005"/>
<comment type="function">
    <text evidence="1">Mediates magnesium influx to the cytosol.</text>
</comment>
<dbReference type="InterPro" id="IPR023214">
    <property type="entry name" value="HAD_sf"/>
</dbReference>
<comment type="similarity">
    <text evidence="3">Belongs to the cation transport ATPase (P-type) (TC 3.A.3) family. Type IIIB subfamily.</text>
</comment>
<evidence type="ECO:0000256" key="8">
    <source>
        <dbReference type="ARBA" id="ARBA00022553"/>
    </source>
</evidence>
<evidence type="ECO:0000313" key="20">
    <source>
        <dbReference type="EMBL" id="AUT72567.1"/>
    </source>
</evidence>
<keyword evidence="7" id="KW-0997">Cell inner membrane</keyword>
<organism evidence="20 21">
    <name type="scientific">Paraburkholderia hospita</name>
    <dbReference type="NCBI Taxonomy" id="169430"/>
    <lineage>
        <taxon>Bacteria</taxon>
        <taxon>Pseudomonadati</taxon>
        <taxon>Pseudomonadota</taxon>
        <taxon>Betaproteobacteria</taxon>
        <taxon>Burkholderiales</taxon>
        <taxon>Burkholderiaceae</taxon>
        <taxon>Paraburkholderia</taxon>
    </lineage>
</organism>
<dbReference type="SMART" id="SM00831">
    <property type="entry name" value="Cation_ATPase_N"/>
    <property type="match status" value="1"/>
</dbReference>
<evidence type="ECO:0000256" key="4">
    <source>
        <dbReference type="ARBA" id="ARBA00012786"/>
    </source>
</evidence>
<feature type="transmembrane region" description="Helical" evidence="18">
    <location>
        <begin position="101"/>
        <end position="118"/>
    </location>
</feature>
<gene>
    <name evidence="20" type="primary">mgtA</name>
    <name evidence="20" type="ORF">C2L64_31005</name>
</gene>
<feature type="transmembrane region" description="Helical" evidence="18">
    <location>
        <begin position="868"/>
        <end position="887"/>
    </location>
</feature>
<evidence type="ECO:0000256" key="5">
    <source>
        <dbReference type="ARBA" id="ARBA00013555"/>
    </source>
</evidence>
<feature type="transmembrane region" description="Helical" evidence="18">
    <location>
        <begin position="770"/>
        <end position="793"/>
    </location>
</feature>
<dbReference type="GO" id="GO:0005886">
    <property type="term" value="C:plasma membrane"/>
    <property type="evidence" value="ECO:0007669"/>
    <property type="project" value="UniProtKB-SubCell"/>
</dbReference>
<dbReference type="PROSITE" id="PS00154">
    <property type="entry name" value="ATPASE_E1_E2"/>
    <property type="match status" value="1"/>
</dbReference>
<dbReference type="SFLD" id="SFLDG00002">
    <property type="entry name" value="C1.7:_P-type_atpase_like"/>
    <property type="match status" value="1"/>
</dbReference>
<dbReference type="InterPro" id="IPR006415">
    <property type="entry name" value="P-type_ATPase_IIIB"/>
</dbReference>
<reference evidence="20 21" key="1">
    <citation type="submission" date="2018-01" db="EMBL/GenBank/DDBJ databases">
        <title>Species boundaries and ecological features among Paraburkholderia terrae DSMZ17804T, P. hospita DSMZ17164T and P. caribensis DSMZ13236T.</title>
        <authorList>
            <person name="Pratama A.A."/>
        </authorList>
    </citation>
    <scope>NUCLEOTIDE SEQUENCE [LARGE SCALE GENOMIC DNA]</scope>
    <source>
        <strain evidence="20 21">DSM 17164</strain>
    </source>
</reference>
<dbReference type="Pfam" id="PF00689">
    <property type="entry name" value="Cation_ATPase_C"/>
    <property type="match status" value="1"/>
</dbReference>
<evidence type="ECO:0000256" key="2">
    <source>
        <dbReference type="ARBA" id="ARBA00004429"/>
    </source>
</evidence>
<dbReference type="Gene3D" id="3.40.1110.10">
    <property type="entry name" value="Calcium-transporting ATPase, cytoplasmic domain N"/>
    <property type="match status" value="1"/>
</dbReference>
<dbReference type="InterPro" id="IPR036412">
    <property type="entry name" value="HAD-like_sf"/>
</dbReference>
<evidence type="ECO:0000256" key="9">
    <source>
        <dbReference type="ARBA" id="ARBA00022692"/>
    </source>
</evidence>
<dbReference type="SUPFAM" id="SSF56784">
    <property type="entry name" value="HAD-like"/>
    <property type="match status" value="1"/>
</dbReference>
<dbReference type="Pfam" id="PF00122">
    <property type="entry name" value="E1-E2_ATPase"/>
    <property type="match status" value="1"/>
</dbReference>
<accession>A0AAN1JES8</accession>
<dbReference type="NCBIfam" id="TIGR01524">
    <property type="entry name" value="ATPase-IIIB_Mg"/>
    <property type="match status" value="1"/>
</dbReference>
<evidence type="ECO:0000256" key="7">
    <source>
        <dbReference type="ARBA" id="ARBA00022519"/>
    </source>
</evidence>
<evidence type="ECO:0000256" key="11">
    <source>
        <dbReference type="ARBA" id="ARBA00022840"/>
    </source>
</evidence>
<evidence type="ECO:0000313" key="21">
    <source>
        <dbReference type="Proteomes" id="UP000236649"/>
    </source>
</evidence>
<feature type="transmembrane region" description="Helical" evidence="18">
    <location>
        <begin position="124"/>
        <end position="141"/>
    </location>
</feature>
<name>A0AAN1JES8_9BURK</name>
<dbReference type="SUPFAM" id="SSF81665">
    <property type="entry name" value="Calcium ATPase, transmembrane domain M"/>
    <property type="match status" value="1"/>
</dbReference>
<feature type="transmembrane region" description="Helical" evidence="18">
    <location>
        <begin position="290"/>
        <end position="308"/>
    </location>
</feature>
<dbReference type="AlphaFoldDB" id="A0AAN1JES8"/>
<evidence type="ECO:0000256" key="6">
    <source>
        <dbReference type="ARBA" id="ARBA00022475"/>
    </source>
</evidence>
<dbReference type="EMBL" id="CP026106">
    <property type="protein sequence ID" value="AUT72567.1"/>
    <property type="molecule type" value="Genomic_DNA"/>
</dbReference>
<dbReference type="Pfam" id="PF00690">
    <property type="entry name" value="Cation_ATPase_N"/>
    <property type="match status" value="1"/>
</dbReference>
<dbReference type="InterPro" id="IPR018303">
    <property type="entry name" value="ATPase_P-typ_P_site"/>
</dbReference>
<evidence type="ECO:0000259" key="19">
    <source>
        <dbReference type="SMART" id="SM00831"/>
    </source>
</evidence>
<keyword evidence="12" id="KW-0460">Magnesium</keyword>
<keyword evidence="14 18" id="KW-1133">Transmembrane helix</keyword>
<dbReference type="Pfam" id="PF13246">
    <property type="entry name" value="Cation_ATPase"/>
    <property type="match status" value="1"/>
</dbReference>
<dbReference type="GO" id="GO:0005524">
    <property type="term" value="F:ATP binding"/>
    <property type="evidence" value="ECO:0007669"/>
    <property type="project" value="UniProtKB-KW"/>
</dbReference>
<keyword evidence="6" id="KW-1003">Cell membrane</keyword>
<keyword evidence="10" id="KW-0547">Nucleotide-binding</keyword>
<evidence type="ECO:0000256" key="14">
    <source>
        <dbReference type="ARBA" id="ARBA00022989"/>
    </source>
</evidence>
<dbReference type="PANTHER" id="PTHR42861">
    <property type="entry name" value="CALCIUM-TRANSPORTING ATPASE"/>
    <property type="match status" value="1"/>
</dbReference>
<proteinExistence type="inferred from homology"/>
<dbReference type="EC" id="7.2.2.14" evidence="4"/>
<dbReference type="SUPFAM" id="SSF81653">
    <property type="entry name" value="Calcium ATPase, transduction domain A"/>
    <property type="match status" value="1"/>
</dbReference>
<dbReference type="InterPro" id="IPR023298">
    <property type="entry name" value="ATPase_P-typ_TM_dom_sf"/>
</dbReference>
<dbReference type="SFLD" id="SFLDF00027">
    <property type="entry name" value="p-type_atpase"/>
    <property type="match status" value="1"/>
</dbReference>
<dbReference type="Gene3D" id="1.20.1110.10">
    <property type="entry name" value="Calcium-transporting ATPase, transmembrane domain"/>
    <property type="match status" value="1"/>
</dbReference>
<dbReference type="GO" id="GO:0016887">
    <property type="term" value="F:ATP hydrolysis activity"/>
    <property type="evidence" value="ECO:0007669"/>
    <property type="project" value="InterPro"/>
</dbReference>
<dbReference type="Proteomes" id="UP000236649">
    <property type="component" value="Chromosome 2"/>
</dbReference>
<keyword evidence="13" id="KW-1278">Translocase</keyword>
<dbReference type="PRINTS" id="PR01836">
    <property type="entry name" value="MGATPASE"/>
</dbReference>
<dbReference type="InterPro" id="IPR001757">
    <property type="entry name" value="P_typ_ATPase"/>
</dbReference>
<feature type="transmembrane region" description="Helical" evidence="18">
    <location>
        <begin position="805"/>
        <end position="824"/>
    </location>
</feature>
<dbReference type="CDD" id="cd02077">
    <property type="entry name" value="P-type_ATPase_Mg"/>
    <property type="match status" value="1"/>
</dbReference>
<keyword evidence="11" id="KW-0067">ATP-binding</keyword>
<dbReference type="Gene3D" id="3.40.50.1000">
    <property type="entry name" value="HAD superfamily/HAD-like"/>
    <property type="match status" value="1"/>
</dbReference>
<feature type="domain" description="Cation-transporting P-type ATPase N-terminal" evidence="19">
    <location>
        <begin position="48"/>
        <end position="121"/>
    </location>
</feature>
<sequence>MLIQGQRAQMQTASKHSTRGALSLLARLRCTSHSVAHQAHAGTGALVELARLPPEEALDRLHSLKTGLEDEEANRRFRLSGPNRVLHEAHHTLIGELTARTINPLNLLLLALAIASYALGDPRAAIMIGVMVVLSTSLSFIQEHRSNKAADALRKMVRTTATVMRQTKEHGSIQTEIPIEQIVPGDVVLLSAGDMVPADLRLISARDLFVNQSALTGESMPFEKSAQPCPTPVDSEFELSNVCFMGTAIISGVGCGVVISTGKTTIFGHIADVVAEQRVQTSFDKGVTRFTWLMIRFILVMAPLVLVINGVTKGNWFDALLFAVAVAVGLTPEMLPMIVTVNLAKGAMDMSRKKVIVKRLNAIQNFGALDVLCTDKTGTLTQDKIILKRHLDIHGNESDRVLEYAYLNSAHQSGLKNLLDVAVLKHVELHEQLKAHENYIKIDEMPFDFERRRMSVVLARDDGAHIVIAKGAVEEMFSVCTRFAIDGDTGVLDESHYAATKNITDALNADGFRVVAVAYKEMPPDQTTYSVADESGLTLLGFIAFLDPPKETAAAALAALKASGVQVKILTGDNDRVTRKICHEVGITVDRIVLGREIESLSPAELAELAEQVSVFAKVSPSQKAAIVDALHSKGHVVGFLGDGINDGPALKASDVGVSVDSAVDIAKESADIILLEKSLAVLGEGVLEGRKVFGNITKYIKMGASSNFGNMFSVIGASIMLPFLPMAPIQVLTNNLLYDFSQTAIPTDNVDPEYLSAPRRWDLGNIMKFMLLMGPVSSLFDYATYFMMLRIFDAWDNPALFQTGWFVESVITQTLIIHIIRTAKVPFIESSASPALLGTTLLVAAAGVVLPFTSIGRVLGFTPLPWAYWPALMLILLGYTMLTHLMKTVFIRRFGLS</sequence>
<dbReference type="FunFam" id="2.70.150.10:FF:000160">
    <property type="entry name" value="Sarcoplasmic/endoplasmic reticulum calcium ATPase 1"/>
    <property type="match status" value="1"/>
</dbReference>
<dbReference type="InterPro" id="IPR023299">
    <property type="entry name" value="ATPase_P-typ_cyto_dom_N"/>
</dbReference>
<feature type="transmembrane region" description="Helical" evidence="18">
    <location>
        <begin position="836"/>
        <end position="856"/>
    </location>
</feature>
<keyword evidence="8" id="KW-0597">Phosphoprotein</keyword>
<dbReference type="InterPro" id="IPR059000">
    <property type="entry name" value="ATPase_P-type_domA"/>
</dbReference>
<dbReference type="SUPFAM" id="SSF81660">
    <property type="entry name" value="Metal cation-transporting ATPase, ATP-binding domain N"/>
    <property type="match status" value="1"/>
</dbReference>